<dbReference type="InterPro" id="IPR050987">
    <property type="entry name" value="AtrR-like"/>
</dbReference>
<dbReference type="Proteomes" id="UP001271007">
    <property type="component" value="Unassembled WGS sequence"/>
</dbReference>
<dbReference type="GO" id="GO:0003700">
    <property type="term" value="F:DNA-binding transcription factor activity"/>
    <property type="evidence" value="ECO:0007669"/>
    <property type="project" value="InterPro"/>
</dbReference>
<gene>
    <name evidence="4" type="ORF">LTR09_004968</name>
</gene>
<feature type="compositionally biased region" description="Polar residues" evidence="2">
    <location>
        <begin position="27"/>
        <end position="42"/>
    </location>
</feature>
<feature type="compositionally biased region" description="Polar residues" evidence="2">
    <location>
        <begin position="128"/>
        <end position="141"/>
    </location>
</feature>
<name>A0AAJ0GCR0_9PEZI</name>
<dbReference type="GO" id="GO:0003677">
    <property type="term" value="F:DNA binding"/>
    <property type="evidence" value="ECO:0007669"/>
    <property type="project" value="InterPro"/>
</dbReference>
<feature type="region of interest" description="Disordered" evidence="2">
    <location>
        <begin position="110"/>
        <end position="141"/>
    </location>
</feature>
<reference evidence="4" key="1">
    <citation type="submission" date="2023-04" db="EMBL/GenBank/DDBJ databases">
        <title>Black Yeasts Isolated from many extreme environments.</title>
        <authorList>
            <person name="Coleine C."/>
            <person name="Stajich J.E."/>
            <person name="Selbmann L."/>
        </authorList>
    </citation>
    <scope>NUCLEOTIDE SEQUENCE</scope>
    <source>
        <strain evidence="4">CCFEE 5312</strain>
    </source>
</reference>
<dbReference type="GO" id="GO:0006351">
    <property type="term" value="P:DNA-templated transcription"/>
    <property type="evidence" value="ECO:0007669"/>
    <property type="project" value="InterPro"/>
</dbReference>
<dbReference type="CDD" id="cd12148">
    <property type="entry name" value="fungal_TF_MHR"/>
    <property type="match status" value="1"/>
</dbReference>
<dbReference type="PANTHER" id="PTHR46910:SF9">
    <property type="entry name" value="MISCELLANEOUS ZN(II)2CYS6 TRANSCRIPTION FACTOR (EUROFUNG)"/>
    <property type="match status" value="1"/>
</dbReference>
<feature type="compositionally biased region" description="Polar residues" evidence="2">
    <location>
        <begin position="596"/>
        <end position="608"/>
    </location>
</feature>
<feature type="region of interest" description="Disordered" evidence="2">
    <location>
        <begin position="1"/>
        <end position="70"/>
    </location>
</feature>
<organism evidence="4 5">
    <name type="scientific">Extremus antarcticus</name>
    <dbReference type="NCBI Taxonomy" id="702011"/>
    <lineage>
        <taxon>Eukaryota</taxon>
        <taxon>Fungi</taxon>
        <taxon>Dikarya</taxon>
        <taxon>Ascomycota</taxon>
        <taxon>Pezizomycotina</taxon>
        <taxon>Dothideomycetes</taxon>
        <taxon>Dothideomycetidae</taxon>
        <taxon>Mycosphaerellales</taxon>
        <taxon>Extremaceae</taxon>
        <taxon>Extremus</taxon>
    </lineage>
</organism>
<evidence type="ECO:0000256" key="2">
    <source>
        <dbReference type="SAM" id="MobiDB-lite"/>
    </source>
</evidence>
<feature type="domain" description="Xylanolytic transcriptional activator regulatory" evidence="3">
    <location>
        <begin position="282"/>
        <end position="358"/>
    </location>
</feature>
<evidence type="ECO:0000313" key="5">
    <source>
        <dbReference type="Proteomes" id="UP001271007"/>
    </source>
</evidence>
<dbReference type="PANTHER" id="PTHR46910">
    <property type="entry name" value="TRANSCRIPTION FACTOR PDR1"/>
    <property type="match status" value="1"/>
</dbReference>
<proteinExistence type="predicted"/>
<dbReference type="Pfam" id="PF04082">
    <property type="entry name" value="Fungal_trans"/>
    <property type="match status" value="1"/>
</dbReference>
<accession>A0AAJ0GCR0</accession>
<dbReference type="SMART" id="SM00906">
    <property type="entry name" value="Fungal_trans"/>
    <property type="match status" value="1"/>
</dbReference>
<evidence type="ECO:0000256" key="1">
    <source>
        <dbReference type="ARBA" id="ARBA00023242"/>
    </source>
</evidence>
<feature type="compositionally biased region" description="Polar residues" evidence="2">
    <location>
        <begin position="1"/>
        <end position="10"/>
    </location>
</feature>
<evidence type="ECO:0000313" key="4">
    <source>
        <dbReference type="EMBL" id="KAK3054190.1"/>
    </source>
</evidence>
<sequence length="694" mass="76642">MHSDLNSSGKPQAKSGLALGHGRKLLRTSSPYSVRLRTTNNETMRERMDSPEDPAERPSKRRSQGADRHEFGFMRRRIGEHTANFIGSGSGIHFVQSVYNAAHNRARNLNVSPTSPESDLVPGEEDQLTGTSSTTKSASMWRTSEASRSSLAGQPNTFENLLAWSQSYWDYWHPCFPYLHAPTVLEWFEQLAKGSEHGSDPLSDHKLVIIRSILSISLADRRQSDRLSGSLSGVPVALVFETTEAAIKSVQPQLSSPASMLTLQAALSVQLFLVSMLHHNAASRIGGLLVRMAQQMGLHRCPARYSTFTPEEGVLRKRVFWTIYNIDRHISQSLGLPLGVRDDDFDAGMDHRLAVCHFLSKLSELKGTILELCNKSINHRQAGTEQASLITTEIARLGNDIEDFVSTAPSTEPSISATHLTTIEVVRQESIIALNRPLLTASKASAEYKMGLQLCISAARCIISVLTKRSSSRQDTTTKHVLQLLWPSFTWAIWMSAFIVIFAAMEGEMKIDAARMSVGLAPECRCCRLTPHRLAERCADLLKHLSLRGTIWPNACAAAIRDLSGHIGRQRSLPALTMGGTSTLDHEAVYPTSQATAAGNVSGSSDSSADPIRGSQPPEPERGHEYSHTNSTNFAEDSWKFLNIYPNTAEPISNVFTDPTDVDYTNPFDGFDIPFWMGDDQLNTTWMGHRNDTI</sequence>
<feature type="compositionally biased region" description="Basic and acidic residues" evidence="2">
    <location>
        <begin position="43"/>
        <end position="70"/>
    </location>
</feature>
<evidence type="ECO:0000259" key="3">
    <source>
        <dbReference type="SMART" id="SM00906"/>
    </source>
</evidence>
<feature type="region of interest" description="Disordered" evidence="2">
    <location>
        <begin position="596"/>
        <end position="631"/>
    </location>
</feature>
<keyword evidence="1" id="KW-0539">Nucleus</keyword>
<dbReference type="InterPro" id="IPR007219">
    <property type="entry name" value="XnlR_reg_dom"/>
</dbReference>
<dbReference type="GO" id="GO:0008270">
    <property type="term" value="F:zinc ion binding"/>
    <property type="evidence" value="ECO:0007669"/>
    <property type="project" value="InterPro"/>
</dbReference>
<dbReference type="AlphaFoldDB" id="A0AAJ0GCR0"/>
<comment type="caution">
    <text evidence="4">The sequence shown here is derived from an EMBL/GenBank/DDBJ whole genome shotgun (WGS) entry which is preliminary data.</text>
</comment>
<protein>
    <recommendedName>
        <fullName evidence="3">Xylanolytic transcriptional activator regulatory domain-containing protein</fullName>
    </recommendedName>
</protein>
<dbReference type="EMBL" id="JAWDJX010000013">
    <property type="protein sequence ID" value="KAK3054190.1"/>
    <property type="molecule type" value="Genomic_DNA"/>
</dbReference>
<keyword evidence="5" id="KW-1185">Reference proteome</keyword>